<comment type="caution">
    <text evidence="15">The sequence shown here is derived from an EMBL/GenBank/DDBJ whole genome shotgun (WGS) entry which is preliminary data.</text>
</comment>
<evidence type="ECO:0000259" key="11">
    <source>
        <dbReference type="Pfam" id="PF01447"/>
    </source>
</evidence>
<feature type="domain" description="Secretion system C-terminal sorting" evidence="14">
    <location>
        <begin position="1087"/>
        <end position="1150"/>
    </location>
</feature>
<keyword evidence="6" id="KW-0862">Zinc</keyword>
<dbReference type="InterPro" id="IPR001570">
    <property type="entry name" value="Peptidase_M4_C_domain"/>
</dbReference>
<evidence type="ECO:0000313" key="16">
    <source>
        <dbReference type="Proteomes" id="UP001204144"/>
    </source>
</evidence>
<dbReference type="SUPFAM" id="SSF82171">
    <property type="entry name" value="DPP6 N-terminal domain-like"/>
    <property type="match status" value="1"/>
</dbReference>
<feature type="region of interest" description="Disordered" evidence="9">
    <location>
        <begin position="595"/>
        <end position="617"/>
    </location>
</feature>
<dbReference type="SUPFAM" id="SSF55486">
    <property type="entry name" value="Metalloproteases ('zincins'), catalytic domain"/>
    <property type="match status" value="1"/>
</dbReference>
<evidence type="ECO:0000256" key="5">
    <source>
        <dbReference type="ARBA" id="ARBA00022801"/>
    </source>
</evidence>
<dbReference type="InterPro" id="IPR011096">
    <property type="entry name" value="FTP_domain"/>
</dbReference>
<dbReference type="Gene3D" id="3.10.170.10">
    <property type="match status" value="1"/>
</dbReference>
<dbReference type="PANTHER" id="PTHR33794:SF1">
    <property type="entry name" value="BACILLOLYSIN"/>
    <property type="match status" value="1"/>
</dbReference>
<feature type="active site" description="Proton donor" evidence="8">
    <location>
        <position position="515"/>
    </location>
</feature>
<dbReference type="AlphaFoldDB" id="A0AAE3H4C3"/>
<dbReference type="CDD" id="cd09597">
    <property type="entry name" value="M4_TLP"/>
    <property type="match status" value="1"/>
</dbReference>
<feature type="domain" description="FTP" evidence="13">
    <location>
        <begin position="116"/>
        <end position="161"/>
    </location>
</feature>
<dbReference type="Pfam" id="PF18962">
    <property type="entry name" value="Por_Secre_tail"/>
    <property type="match status" value="1"/>
</dbReference>
<feature type="signal peptide" evidence="10">
    <location>
        <begin position="1"/>
        <end position="19"/>
    </location>
</feature>
<evidence type="ECO:0000259" key="12">
    <source>
        <dbReference type="Pfam" id="PF02868"/>
    </source>
</evidence>
<dbReference type="Gene3D" id="1.10.390.10">
    <property type="entry name" value="Neutral Protease Domain 2"/>
    <property type="match status" value="1"/>
</dbReference>
<dbReference type="Proteomes" id="UP001204144">
    <property type="component" value="Unassembled WGS sequence"/>
</dbReference>
<dbReference type="Gene3D" id="3.10.450.490">
    <property type="match status" value="1"/>
</dbReference>
<feature type="active site" evidence="8">
    <location>
        <position position="421"/>
    </location>
</feature>
<evidence type="ECO:0000259" key="13">
    <source>
        <dbReference type="Pfam" id="PF07504"/>
    </source>
</evidence>
<evidence type="ECO:0000256" key="8">
    <source>
        <dbReference type="PIRSR" id="PIRSR623612-1"/>
    </source>
</evidence>
<feature type="domain" description="Peptidase M4 C-terminal" evidence="12">
    <location>
        <begin position="431"/>
        <end position="590"/>
    </location>
</feature>
<dbReference type="EMBL" id="RJUF01000175">
    <property type="protein sequence ID" value="MCP9764698.1"/>
    <property type="molecule type" value="Genomic_DNA"/>
</dbReference>
<keyword evidence="4 10" id="KW-0732">Signal</keyword>
<dbReference type="PRINTS" id="PR00730">
    <property type="entry name" value="THERMOLYSIN"/>
</dbReference>
<organism evidence="15 16">
    <name type="scientific">Lacihabitans soyangensis</name>
    <dbReference type="NCBI Taxonomy" id="869394"/>
    <lineage>
        <taxon>Bacteria</taxon>
        <taxon>Pseudomonadati</taxon>
        <taxon>Bacteroidota</taxon>
        <taxon>Cytophagia</taxon>
        <taxon>Cytophagales</taxon>
        <taxon>Leadbetterellaceae</taxon>
        <taxon>Lacihabitans</taxon>
    </lineage>
</organism>
<evidence type="ECO:0000256" key="4">
    <source>
        <dbReference type="ARBA" id="ARBA00022729"/>
    </source>
</evidence>
<dbReference type="Pfam" id="PF01447">
    <property type="entry name" value="Peptidase_M4"/>
    <property type="match status" value="1"/>
</dbReference>
<proteinExistence type="inferred from homology"/>
<evidence type="ECO:0000256" key="2">
    <source>
        <dbReference type="ARBA" id="ARBA00022670"/>
    </source>
</evidence>
<evidence type="ECO:0000313" key="15">
    <source>
        <dbReference type="EMBL" id="MCP9764698.1"/>
    </source>
</evidence>
<dbReference type="GO" id="GO:0004222">
    <property type="term" value="F:metalloendopeptidase activity"/>
    <property type="evidence" value="ECO:0007669"/>
    <property type="project" value="InterPro"/>
</dbReference>
<accession>A0AAE3H4C3</accession>
<sequence length="1154" mass="126418">MKKKLLSLILIHIATLTIAQKGFESKTRMPAGEPVKGEFETITAKQNQQKNNPRIAFSPKQALKKILKDEETGAVIYINNPVFTRDQRNARKNSSETTSSFLNSLKNDLKINNIGEEFRLVADETDDLGLRHIKLEQTYKNIPIYGGEAVIHTNKNGVAEFLMGKIFPSPNLNVSPNISPSAAIELSLKDLGKNTIVQKSGNINQFLKLDPDVAELTILNENKKNNLVYHITVRPNILERWVYFIDAHSGEVINKYNHTCTLDGVVSATSKDLNGITKTFNTVQVGSQYYMIDATKNMYNPQSSLPDNPKGVIWTIDAQNSRIDAKEMDLAHVSSTSRTNWNPTAVSAHINASICYDYYLSKFNRNSLNGSKGNIISVINIADEDGKGMDNAYWNGQFMGYGNGKDGFKPLAGALDVAGHEMTHGVIENTAKLEYRNQSGALNESFADIFGALIDRDDWTLGEDVVKTNVFPSGALRSLENPNQGGKNDNGYQPKNMSQYQFLKDTPSEDNGGVHINSGIPNHAFFKFATGAGMNKDKAERVYWRAMTTYLTRTSKFADLRVAVIQAAKDIYGEGQETTAARAAFDFVGISDGTTSNNGNTGNTGTGNKSTDNTIPTNPGTESLVAFDPTDNSLYSGVFTGSSFAKITNGLGCLGKPSITDDGSFVYFVSKDFHIYRVDLTKKSEPQRLSSDPSWRNVAISKDGKQLAALASKNDTYIYVFDLVNNKNKRFELYNPTYTQGVSTGEVLYADSFEWDYSGEFIIYDAFNEAKTSFKKFQYWDVGIIRVWDPLKKDFSDGVIEKMFSNLEEGDNIGNPALAKTNTGIYAFDYFVSNEEVFYVVTIDFGKSTDNVKVLEENNDIGYPNFTKADSKVLFNAKDKSKSVIKGVNLKNDKISPNGASEILFTDAKWGITYATGTRALPTKETQSISINAISDKLPRSSFEIVATASSKLGLIYSVVSGDATINGKIVTLGSTPGKVTIRAIQVGDAKYASTTADVVFCITPPTPRLTDGSTSVTASGGTLYQFYVNNNPVGGQTTNNTFSKDFGGVYTVRNVTADGCASLASNAISAAVLANEPVNAKSINIAPNPVEEFINLTIPADEKLVAMEILDNSGKSIRCSTKITENVKSLSSGQYILKVQTDKNTYSLKMLKK</sequence>
<gene>
    <name evidence="15" type="ORF">EGI31_17300</name>
</gene>
<dbReference type="GO" id="GO:0046872">
    <property type="term" value="F:metal ion binding"/>
    <property type="evidence" value="ECO:0007669"/>
    <property type="project" value="UniProtKB-KW"/>
</dbReference>
<dbReference type="PANTHER" id="PTHR33794">
    <property type="entry name" value="BACILLOLYSIN"/>
    <property type="match status" value="1"/>
</dbReference>
<feature type="compositionally biased region" description="Polar residues" evidence="9">
    <location>
        <begin position="480"/>
        <end position="496"/>
    </location>
</feature>
<feature type="chain" id="PRO_5042241840" evidence="10">
    <location>
        <begin position="20"/>
        <end position="1154"/>
    </location>
</feature>
<keyword evidence="7" id="KW-0482">Metalloprotease</keyword>
<comment type="similarity">
    <text evidence="1">Belongs to the peptidase M4 family.</text>
</comment>
<dbReference type="NCBIfam" id="TIGR04183">
    <property type="entry name" value="Por_Secre_tail"/>
    <property type="match status" value="1"/>
</dbReference>
<feature type="region of interest" description="Disordered" evidence="9">
    <location>
        <begin position="476"/>
        <end position="496"/>
    </location>
</feature>
<keyword evidence="5" id="KW-0378">Hydrolase</keyword>
<dbReference type="Gene3D" id="2.120.10.30">
    <property type="entry name" value="TolB, C-terminal domain"/>
    <property type="match status" value="1"/>
</dbReference>
<dbReference type="GO" id="GO:0006508">
    <property type="term" value="P:proteolysis"/>
    <property type="evidence" value="ECO:0007669"/>
    <property type="project" value="UniProtKB-KW"/>
</dbReference>
<dbReference type="RefSeq" id="WP_255038390.1">
    <property type="nucleotide sequence ID" value="NZ_RJUF01000175.1"/>
</dbReference>
<evidence type="ECO:0000256" key="6">
    <source>
        <dbReference type="ARBA" id="ARBA00022833"/>
    </source>
</evidence>
<evidence type="ECO:0000256" key="3">
    <source>
        <dbReference type="ARBA" id="ARBA00022723"/>
    </source>
</evidence>
<dbReference type="InterPro" id="IPR013856">
    <property type="entry name" value="Peptidase_M4_domain"/>
</dbReference>
<name>A0AAE3H4C3_9BACT</name>
<dbReference type="Pfam" id="PF02868">
    <property type="entry name" value="Peptidase_M4_C"/>
    <property type="match status" value="1"/>
</dbReference>
<dbReference type="Pfam" id="PF07504">
    <property type="entry name" value="FTP"/>
    <property type="match status" value="1"/>
</dbReference>
<keyword evidence="16" id="KW-1185">Reference proteome</keyword>
<evidence type="ECO:0000259" key="14">
    <source>
        <dbReference type="Pfam" id="PF18962"/>
    </source>
</evidence>
<evidence type="ECO:0000256" key="7">
    <source>
        <dbReference type="ARBA" id="ARBA00023049"/>
    </source>
</evidence>
<dbReference type="InterPro" id="IPR011042">
    <property type="entry name" value="6-blade_b-propeller_TolB-like"/>
</dbReference>
<dbReference type="InterPro" id="IPR050728">
    <property type="entry name" value="Zinc_Metalloprotease_M4"/>
</dbReference>
<keyword evidence="3" id="KW-0479">Metal-binding</keyword>
<dbReference type="Gene3D" id="3.10.450.40">
    <property type="match status" value="1"/>
</dbReference>
<dbReference type="InterPro" id="IPR026444">
    <property type="entry name" value="Secre_tail"/>
</dbReference>
<evidence type="ECO:0000256" key="10">
    <source>
        <dbReference type="SAM" id="SignalP"/>
    </source>
</evidence>
<feature type="compositionally biased region" description="Low complexity" evidence="9">
    <location>
        <begin position="595"/>
        <end position="614"/>
    </location>
</feature>
<dbReference type="InterPro" id="IPR027268">
    <property type="entry name" value="Peptidase_M4/M1_CTD_sf"/>
</dbReference>
<reference evidence="15 16" key="1">
    <citation type="submission" date="2018-11" db="EMBL/GenBank/DDBJ databases">
        <title>Novel bacteria species description.</title>
        <authorList>
            <person name="Han J.-H."/>
        </authorList>
    </citation>
    <scope>NUCLEOTIDE SEQUENCE [LARGE SCALE GENOMIC DNA]</scope>
    <source>
        <strain evidence="15 16">KCTC23259</strain>
    </source>
</reference>
<evidence type="ECO:0000256" key="9">
    <source>
        <dbReference type="SAM" id="MobiDB-lite"/>
    </source>
</evidence>
<keyword evidence="2" id="KW-0645">Protease</keyword>
<evidence type="ECO:0000256" key="1">
    <source>
        <dbReference type="ARBA" id="ARBA00009388"/>
    </source>
</evidence>
<dbReference type="InterPro" id="IPR023612">
    <property type="entry name" value="Peptidase_M4"/>
</dbReference>
<protein>
    <submittedName>
        <fullName evidence="15">T9SS C-terminal target domain-containing protein</fullName>
    </submittedName>
</protein>
<feature type="domain" description="Peptidase M4" evidence="11">
    <location>
        <begin position="269"/>
        <end position="428"/>
    </location>
</feature>